<dbReference type="RefSeq" id="WP_119517051.1">
    <property type="nucleotide sequence ID" value="NZ_NQYH01000023.1"/>
</dbReference>
<dbReference type="CDD" id="cd06580">
    <property type="entry name" value="TM_PBP1_transp_TpRbsC_like"/>
    <property type="match status" value="1"/>
</dbReference>
<sequence length="311" mass="32359">MELIIIGLIAAGVRLSISIAYAALGEMVGQRAGVMNVGLEGIMLFSAFISAWIAVVSGSPWIGLLAAVLGGVLLGAVHALFSITLGANQIVSGLALVVLGGGLSGFGYRLTIGSSPVSIPYFHQVDFGPLSDIPILGPIVFGHNILVYIAIALAFLLYYLMPRTSLGLALRAAGENPAAADAAGLRVNALRFGAVVFGGAMAGMGGAFLVLGQVHAFVEGMVAGRGFIAIACVVFGGWHPLGVLLACMGFGLADALQIRLQTWYPGVPYQFFVMFPYVVALGTLVFFASRSIGPAALGEPFRSLRRYVKLR</sequence>
<dbReference type="Pfam" id="PF02653">
    <property type="entry name" value="BPD_transp_2"/>
    <property type="match status" value="1"/>
</dbReference>
<dbReference type="PANTHER" id="PTHR43370:SF2">
    <property type="entry name" value="ABC TRANSPORTER PERMEASE PROTEIN"/>
    <property type="match status" value="1"/>
</dbReference>
<evidence type="ECO:0000256" key="6">
    <source>
        <dbReference type="SAM" id="Phobius"/>
    </source>
</evidence>
<keyword evidence="4 6" id="KW-1133">Transmembrane helix</keyword>
<name>A0A3A1YSL0_9BURK</name>
<feature type="transmembrane region" description="Helical" evidence="6">
    <location>
        <begin position="226"/>
        <end position="253"/>
    </location>
</feature>
<dbReference type="GO" id="GO:0022857">
    <property type="term" value="F:transmembrane transporter activity"/>
    <property type="evidence" value="ECO:0007669"/>
    <property type="project" value="InterPro"/>
</dbReference>
<feature type="transmembrane region" description="Helical" evidence="6">
    <location>
        <begin position="32"/>
        <end position="55"/>
    </location>
</feature>
<gene>
    <name evidence="7" type="ORF">CJP73_15720</name>
</gene>
<proteinExistence type="predicted"/>
<dbReference type="EMBL" id="NQYH01000023">
    <property type="protein sequence ID" value="RIY39017.1"/>
    <property type="molecule type" value="Genomic_DNA"/>
</dbReference>
<dbReference type="AlphaFoldDB" id="A0A3A1YSL0"/>
<keyword evidence="3 6" id="KW-0812">Transmembrane</keyword>
<dbReference type="OrthoDB" id="9792579at2"/>
<feature type="transmembrane region" description="Helical" evidence="6">
    <location>
        <begin position="62"/>
        <end position="84"/>
    </location>
</feature>
<feature type="transmembrane region" description="Helical" evidence="6">
    <location>
        <begin position="273"/>
        <end position="297"/>
    </location>
</feature>
<organism evidence="7 8">
    <name type="scientific">Neopusillimonas maritima</name>
    <dbReference type="NCBI Taxonomy" id="2026239"/>
    <lineage>
        <taxon>Bacteria</taxon>
        <taxon>Pseudomonadati</taxon>
        <taxon>Pseudomonadota</taxon>
        <taxon>Betaproteobacteria</taxon>
        <taxon>Burkholderiales</taxon>
        <taxon>Alcaligenaceae</taxon>
        <taxon>Neopusillimonas</taxon>
    </lineage>
</organism>
<protein>
    <recommendedName>
        <fullName evidence="9">ABC transporter permease</fullName>
    </recommendedName>
</protein>
<comment type="subcellular location">
    <subcellularLocation>
        <location evidence="1">Cell membrane</location>
        <topology evidence="1">Multi-pass membrane protein</topology>
    </subcellularLocation>
</comment>
<reference evidence="7 8" key="1">
    <citation type="submission" date="2017-08" db="EMBL/GenBank/DDBJ databases">
        <title>Pusillimonas indicus sp. nov., a member of the family Alcaligenaceae isolated from surface seawater.</title>
        <authorList>
            <person name="Li J."/>
        </authorList>
    </citation>
    <scope>NUCLEOTIDE SEQUENCE [LARGE SCALE GENOMIC DNA]</scope>
    <source>
        <strain evidence="7 8">L52-1-41</strain>
    </source>
</reference>
<feature type="transmembrane region" description="Helical" evidence="6">
    <location>
        <begin position="192"/>
        <end position="214"/>
    </location>
</feature>
<evidence type="ECO:0000313" key="8">
    <source>
        <dbReference type="Proteomes" id="UP000266206"/>
    </source>
</evidence>
<dbReference type="PANTHER" id="PTHR43370">
    <property type="entry name" value="SUGAR ABC TRANSPORTER INTEGRAL MEMBRANE PROTEIN-RELATED"/>
    <property type="match status" value="1"/>
</dbReference>
<evidence type="ECO:0000256" key="4">
    <source>
        <dbReference type="ARBA" id="ARBA00022989"/>
    </source>
</evidence>
<evidence type="ECO:0000256" key="5">
    <source>
        <dbReference type="ARBA" id="ARBA00023136"/>
    </source>
</evidence>
<dbReference type="InterPro" id="IPR001851">
    <property type="entry name" value="ABC_transp_permease"/>
</dbReference>
<evidence type="ECO:0008006" key="9">
    <source>
        <dbReference type="Google" id="ProtNLM"/>
    </source>
</evidence>
<keyword evidence="5 6" id="KW-0472">Membrane</keyword>
<accession>A0A3A1YSL0</accession>
<dbReference type="Proteomes" id="UP000266206">
    <property type="component" value="Unassembled WGS sequence"/>
</dbReference>
<feature type="transmembrane region" description="Helical" evidence="6">
    <location>
        <begin position="90"/>
        <end position="112"/>
    </location>
</feature>
<evidence type="ECO:0000313" key="7">
    <source>
        <dbReference type="EMBL" id="RIY39017.1"/>
    </source>
</evidence>
<dbReference type="GO" id="GO:0005886">
    <property type="term" value="C:plasma membrane"/>
    <property type="evidence" value="ECO:0007669"/>
    <property type="project" value="UniProtKB-SubCell"/>
</dbReference>
<comment type="caution">
    <text evidence="7">The sequence shown here is derived from an EMBL/GenBank/DDBJ whole genome shotgun (WGS) entry which is preliminary data.</text>
</comment>
<feature type="transmembrane region" description="Helical" evidence="6">
    <location>
        <begin position="133"/>
        <end position="161"/>
    </location>
</feature>
<keyword evidence="2" id="KW-1003">Cell membrane</keyword>
<evidence type="ECO:0000256" key="3">
    <source>
        <dbReference type="ARBA" id="ARBA00022692"/>
    </source>
</evidence>
<evidence type="ECO:0000256" key="2">
    <source>
        <dbReference type="ARBA" id="ARBA00022475"/>
    </source>
</evidence>
<evidence type="ECO:0000256" key="1">
    <source>
        <dbReference type="ARBA" id="ARBA00004651"/>
    </source>
</evidence>